<organism evidence="4 5">
    <name type="scientific">Ostreococcus tauri</name>
    <name type="common">Marine green alga</name>
    <dbReference type="NCBI Taxonomy" id="70448"/>
    <lineage>
        <taxon>Eukaryota</taxon>
        <taxon>Viridiplantae</taxon>
        <taxon>Chlorophyta</taxon>
        <taxon>Mamiellophyceae</taxon>
        <taxon>Mamiellales</taxon>
        <taxon>Bathycoccaceae</taxon>
        <taxon>Ostreococcus</taxon>
    </lineage>
</organism>
<dbReference type="Gene3D" id="3.30.2350.10">
    <property type="entry name" value="Pseudouridine synthase"/>
    <property type="match status" value="1"/>
</dbReference>
<feature type="domain" description="Pseudouridine synthase RsuA/RluA-like" evidence="3">
    <location>
        <begin position="172"/>
        <end position="356"/>
    </location>
</feature>
<dbReference type="Proteomes" id="UP000009170">
    <property type="component" value="Unassembled WGS sequence"/>
</dbReference>
<dbReference type="InterPro" id="IPR050188">
    <property type="entry name" value="RluA_PseudoU_synthase"/>
</dbReference>
<dbReference type="EMBL" id="CAID01000008">
    <property type="protein sequence ID" value="CAL55011.1"/>
    <property type="molecule type" value="Genomic_DNA"/>
</dbReference>
<keyword evidence="5" id="KW-1185">Reference proteome</keyword>
<gene>
    <name evidence="4" type="ORF">OT_ostta08g02770</name>
</gene>
<feature type="region of interest" description="Disordered" evidence="2">
    <location>
        <begin position="1"/>
        <end position="45"/>
    </location>
</feature>
<dbReference type="PANTHER" id="PTHR21600:SF87">
    <property type="entry name" value="RNA PSEUDOURIDYLATE SYNTHASE DOMAIN-CONTAINING PROTEIN 1"/>
    <property type="match status" value="1"/>
</dbReference>
<dbReference type="InterPro" id="IPR020103">
    <property type="entry name" value="PsdUridine_synth_cat_dom_sf"/>
</dbReference>
<comment type="similarity">
    <text evidence="1">Belongs to the pseudouridine synthase RluA family.</text>
</comment>
<dbReference type="InParanoid" id="Q013B9"/>
<dbReference type="Pfam" id="PF00849">
    <property type="entry name" value="PseudoU_synth_2"/>
    <property type="match status" value="1"/>
</dbReference>
<dbReference type="SUPFAM" id="SSF55120">
    <property type="entry name" value="Pseudouridine synthase"/>
    <property type="match status" value="1"/>
</dbReference>
<dbReference type="PANTHER" id="PTHR21600">
    <property type="entry name" value="MITOCHONDRIAL RNA PSEUDOURIDINE SYNTHASE"/>
    <property type="match status" value="1"/>
</dbReference>
<evidence type="ECO:0000259" key="3">
    <source>
        <dbReference type="Pfam" id="PF00849"/>
    </source>
</evidence>
<dbReference type="GO" id="GO:0003723">
    <property type="term" value="F:RNA binding"/>
    <property type="evidence" value="ECO:0007669"/>
    <property type="project" value="InterPro"/>
</dbReference>
<proteinExistence type="inferred from homology"/>
<dbReference type="GO" id="GO:0000455">
    <property type="term" value="P:enzyme-directed rRNA pseudouridine synthesis"/>
    <property type="evidence" value="ECO:0007669"/>
    <property type="project" value="TreeGrafter"/>
</dbReference>
<dbReference type="OMA" id="YGPHIRW"/>
<sequence>MTTVRARVGRRATSRSASAGRGIGHVGGDGTEDGDETRGTRRARARARTPFVACPACGTEVRWTGYREHLGKCAKDVLEKTPREAWRDGDGGRGAYETTRAINDAFAEDVKRMCFRARDGMGDGERMTPEACAAALGVPTGRVKTTLRRASLAVELARDDAPLDVVHEDDEFLVVNKPPNLRFHPNHRFEGNSLLSRALHHTKGETPYIVHRLDMDTSGVAVFVKKQSLVSDVARQFHEKTARKTYLAISVGVTPPGCGDGFVVDAPIGDHGVVKEARNVDFSGEGKEARTVCEVISRKETALFDISDETVAATTTPKGVSATSETNDSSPSATAALVLVKPMTGRTHQIRVHLAHAGLPIVSDALYGPHIRWGAQSADENEKLTWSASQLAACSSENPTQMHQMTPPDECDSPHPSGVWGGSLSIGRQALHAYKLELVHPVTGQMLAWQAEMPEDMRRVCDALGLDSTGYS</sequence>
<evidence type="ECO:0000256" key="1">
    <source>
        <dbReference type="ARBA" id="ARBA00010876"/>
    </source>
</evidence>
<dbReference type="GO" id="GO:0009982">
    <property type="term" value="F:pseudouridine synthase activity"/>
    <property type="evidence" value="ECO:0007669"/>
    <property type="project" value="InterPro"/>
</dbReference>
<dbReference type="KEGG" id="ota:OT_ostta08g02770"/>
<accession>Q013B9</accession>
<dbReference type="InterPro" id="IPR006145">
    <property type="entry name" value="PsdUridine_synth_RsuA/RluA"/>
</dbReference>
<evidence type="ECO:0000313" key="4">
    <source>
        <dbReference type="EMBL" id="CAL55011.1"/>
    </source>
</evidence>
<dbReference type="RefSeq" id="XP_003080843.1">
    <property type="nucleotide sequence ID" value="XM_003080795.1"/>
</dbReference>
<evidence type="ECO:0000256" key="2">
    <source>
        <dbReference type="SAM" id="MobiDB-lite"/>
    </source>
</evidence>
<dbReference type="CDD" id="cd02869">
    <property type="entry name" value="PseudoU_synth_RluA_like"/>
    <property type="match status" value="1"/>
</dbReference>
<dbReference type="GeneID" id="9831423"/>
<comment type="caution">
    <text evidence="4">The sequence shown here is derived from an EMBL/GenBank/DDBJ whole genome shotgun (WGS) entry which is preliminary data.</text>
</comment>
<reference evidence="5" key="1">
    <citation type="journal article" date="2006" name="Proc. Natl. Acad. Sci. U.S.A.">
        <title>Genome analysis of the smallest free-living eukaryote Ostreococcus tauri unveils many unique features.</title>
        <authorList>
            <person name="Derelle E."/>
            <person name="Ferraz C."/>
            <person name="Rombauts S."/>
            <person name="Rouze P."/>
            <person name="Worden A.Z."/>
            <person name="Robbens S."/>
            <person name="Partensky F."/>
            <person name="Degroeve S."/>
            <person name="Echeynie S."/>
            <person name="Cooke R."/>
            <person name="Saeys Y."/>
            <person name="Wuyts J."/>
            <person name="Jabbari K."/>
            <person name="Bowler C."/>
            <person name="Panaud O."/>
            <person name="Piegu B."/>
            <person name="Ball S.G."/>
            <person name="Ral J.-P."/>
            <person name="Bouget F.-Y."/>
            <person name="Piganeau G."/>
            <person name="De Baets B."/>
            <person name="Picard A."/>
            <person name="Delseny M."/>
            <person name="Demaille J."/>
            <person name="Van de Peer Y."/>
            <person name="Moreau H."/>
        </authorList>
    </citation>
    <scope>NUCLEOTIDE SEQUENCE [LARGE SCALE GENOMIC DNA]</scope>
    <source>
        <strain evidence="5">OTTH 0595 / CCAP 157/2 / RCC745</strain>
    </source>
</reference>
<dbReference type="OrthoDB" id="418349at2759"/>
<dbReference type="AlphaFoldDB" id="Q013B9"/>
<name>Q013B9_OSTTA</name>
<evidence type="ECO:0000313" key="5">
    <source>
        <dbReference type="Proteomes" id="UP000009170"/>
    </source>
</evidence>
<reference evidence="4 5" key="2">
    <citation type="journal article" date="2014" name="BMC Genomics">
        <title>An improved genome of the model marine alga Ostreococcus tauri unfolds by assessing Illumina de novo assemblies.</title>
        <authorList>
            <person name="Blanc-Mathieu R."/>
            <person name="Verhelst B."/>
            <person name="Derelle E."/>
            <person name="Rombauts S."/>
            <person name="Bouget F.Y."/>
            <person name="Carre I."/>
            <person name="Chateau A."/>
            <person name="Eyre-Walker A."/>
            <person name="Grimsley N."/>
            <person name="Moreau H."/>
            <person name="Piegu B."/>
            <person name="Rivals E."/>
            <person name="Schackwitz W."/>
            <person name="Van de Peer Y."/>
            <person name="Piganeau G."/>
        </authorList>
    </citation>
    <scope>NUCLEOTIDE SEQUENCE [LARGE SCALE GENOMIC DNA]</scope>
    <source>
        <strain evidence="5">OTTH 0595 / CCAP 157/2 / RCC745</strain>
    </source>
</reference>
<protein>
    <submittedName>
        <fullName evidence="4">Pseudouridine synthase, RsuA/RluB/C/D/E/F</fullName>
    </submittedName>
</protein>